<proteinExistence type="predicted"/>
<dbReference type="Proteomes" id="UP000008827">
    <property type="component" value="Chromosome 5"/>
</dbReference>
<organism evidence="1">
    <name type="scientific">Glycine max</name>
    <name type="common">Soybean</name>
    <name type="synonym">Glycine hispida</name>
    <dbReference type="NCBI Taxonomy" id="3847"/>
    <lineage>
        <taxon>Eukaryota</taxon>
        <taxon>Viridiplantae</taxon>
        <taxon>Streptophyta</taxon>
        <taxon>Embryophyta</taxon>
        <taxon>Tracheophyta</taxon>
        <taxon>Spermatophyta</taxon>
        <taxon>Magnoliopsida</taxon>
        <taxon>eudicotyledons</taxon>
        <taxon>Gunneridae</taxon>
        <taxon>Pentapetalae</taxon>
        <taxon>rosids</taxon>
        <taxon>fabids</taxon>
        <taxon>Fabales</taxon>
        <taxon>Fabaceae</taxon>
        <taxon>Papilionoideae</taxon>
        <taxon>50 kb inversion clade</taxon>
        <taxon>NPAAA clade</taxon>
        <taxon>indigoferoid/millettioid clade</taxon>
        <taxon>Phaseoleae</taxon>
        <taxon>Glycine</taxon>
        <taxon>Glycine subgen. Soja</taxon>
    </lineage>
</organism>
<keyword evidence="3" id="KW-1185">Reference proteome</keyword>
<evidence type="ECO:0000313" key="2">
    <source>
        <dbReference type="EnsemblPlants" id="KRH58238"/>
    </source>
</evidence>
<evidence type="ECO:0000313" key="1">
    <source>
        <dbReference type="EMBL" id="KRH58238.1"/>
    </source>
</evidence>
<dbReference type="EnsemblPlants" id="KRH58238">
    <property type="protein sequence ID" value="KRH58238"/>
    <property type="gene ID" value="GLYMA_05G114600"/>
</dbReference>
<name>A0A0R0JTT5_SOYBN</name>
<dbReference type="InParanoid" id="A0A0R0JTT5"/>
<reference evidence="2" key="2">
    <citation type="submission" date="2018-02" db="UniProtKB">
        <authorList>
            <consortium name="EnsemblPlants"/>
        </authorList>
    </citation>
    <scope>IDENTIFICATION</scope>
    <source>
        <strain evidence="2">Williams 82</strain>
    </source>
</reference>
<protein>
    <submittedName>
        <fullName evidence="1 2">Uncharacterized protein</fullName>
    </submittedName>
</protein>
<reference evidence="1" key="3">
    <citation type="submission" date="2018-07" db="EMBL/GenBank/DDBJ databases">
        <title>WGS assembly of Glycine max.</title>
        <authorList>
            <person name="Schmutz J."/>
            <person name="Cannon S."/>
            <person name="Schlueter J."/>
            <person name="Ma J."/>
            <person name="Mitros T."/>
            <person name="Nelson W."/>
            <person name="Hyten D."/>
            <person name="Song Q."/>
            <person name="Thelen J."/>
            <person name="Cheng J."/>
            <person name="Xu D."/>
            <person name="Hellsten U."/>
            <person name="May G."/>
            <person name="Yu Y."/>
            <person name="Sakurai T."/>
            <person name="Umezawa T."/>
            <person name="Bhattacharyya M."/>
            <person name="Sandhu D."/>
            <person name="Valliyodan B."/>
            <person name="Lindquist E."/>
            <person name="Peto M."/>
            <person name="Grant D."/>
            <person name="Shu S."/>
            <person name="Goodstein D."/>
            <person name="Barry K."/>
            <person name="Futrell-Griggs M."/>
            <person name="Abernathy B."/>
            <person name="Du J."/>
            <person name="Tian Z."/>
            <person name="Zhu L."/>
            <person name="Gill N."/>
            <person name="Joshi T."/>
            <person name="Libault M."/>
            <person name="Sethuraman A."/>
            <person name="Zhang X."/>
            <person name="Shinozaki K."/>
            <person name="Nguyen H."/>
            <person name="Wing R."/>
            <person name="Cregan P."/>
            <person name="Specht J."/>
            <person name="Grimwood J."/>
            <person name="Rokhsar D."/>
            <person name="Stacey G."/>
            <person name="Shoemaker R."/>
            <person name="Jackson S."/>
        </authorList>
    </citation>
    <scope>NUCLEOTIDE SEQUENCE</scope>
    <source>
        <tissue evidence="1">Callus</tissue>
    </source>
</reference>
<gene>
    <name evidence="1" type="ORF">GLYMA_05G114600</name>
</gene>
<dbReference type="Gramene" id="KRH58238">
    <property type="protein sequence ID" value="KRH58238"/>
    <property type="gene ID" value="GLYMA_05G114600"/>
</dbReference>
<dbReference type="EMBL" id="CM000838">
    <property type="protein sequence ID" value="KRH58238.1"/>
    <property type="molecule type" value="Genomic_DNA"/>
</dbReference>
<dbReference type="OMA" id="PISIRWN"/>
<reference evidence="1 2" key="1">
    <citation type="journal article" date="2010" name="Nature">
        <title>Genome sequence of the palaeopolyploid soybean.</title>
        <authorList>
            <person name="Schmutz J."/>
            <person name="Cannon S.B."/>
            <person name="Schlueter J."/>
            <person name="Ma J."/>
            <person name="Mitros T."/>
            <person name="Nelson W."/>
            <person name="Hyten D.L."/>
            <person name="Song Q."/>
            <person name="Thelen J.J."/>
            <person name="Cheng J."/>
            <person name="Xu D."/>
            <person name="Hellsten U."/>
            <person name="May G.D."/>
            <person name="Yu Y."/>
            <person name="Sakurai T."/>
            <person name="Umezawa T."/>
            <person name="Bhattacharyya M.K."/>
            <person name="Sandhu D."/>
            <person name="Valliyodan B."/>
            <person name="Lindquist E."/>
            <person name="Peto M."/>
            <person name="Grant D."/>
            <person name="Shu S."/>
            <person name="Goodstein D."/>
            <person name="Barry K."/>
            <person name="Futrell-Griggs M."/>
            <person name="Abernathy B."/>
            <person name="Du J."/>
            <person name="Tian Z."/>
            <person name="Zhu L."/>
            <person name="Gill N."/>
            <person name="Joshi T."/>
            <person name="Libault M."/>
            <person name="Sethuraman A."/>
            <person name="Zhang X.-C."/>
            <person name="Shinozaki K."/>
            <person name="Nguyen H.T."/>
            <person name="Wing R.A."/>
            <person name="Cregan P."/>
            <person name="Specht J."/>
            <person name="Grimwood J."/>
            <person name="Rokhsar D."/>
            <person name="Stacey G."/>
            <person name="Shoemaker R.C."/>
            <person name="Jackson S.A."/>
        </authorList>
    </citation>
    <scope>NUCLEOTIDE SEQUENCE [LARGE SCALE GENOMIC DNA]</scope>
    <source>
        <strain evidence="2">cv. Williams 82</strain>
        <tissue evidence="1">Callus</tissue>
    </source>
</reference>
<sequence>MLGLKHKRVQHKRLVHHFKLLNVRLLTLSPPLRADVHNGFHSINTDPMIVLSLERLHSSISIQFDTLIQPIGSPFHGPTLNESTNC</sequence>
<accession>A0A0R0JTT5</accession>
<dbReference type="AlphaFoldDB" id="A0A0R0JTT5"/>
<evidence type="ECO:0000313" key="3">
    <source>
        <dbReference type="Proteomes" id="UP000008827"/>
    </source>
</evidence>